<dbReference type="Proteomes" id="UP000271889">
    <property type="component" value="Unassembled WGS sequence"/>
</dbReference>
<name>A0A3P6R3Q3_CYLGO</name>
<dbReference type="PANTHER" id="PTHR11814">
    <property type="entry name" value="SULFATE TRANSPORTER"/>
    <property type="match status" value="1"/>
</dbReference>
<dbReference type="GO" id="GO:0055085">
    <property type="term" value="P:transmembrane transport"/>
    <property type="evidence" value="ECO:0007669"/>
    <property type="project" value="InterPro"/>
</dbReference>
<dbReference type="EMBL" id="UYRV01008394">
    <property type="protein sequence ID" value="VDK55539.1"/>
    <property type="molecule type" value="Genomic_DNA"/>
</dbReference>
<evidence type="ECO:0000259" key="5">
    <source>
        <dbReference type="Pfam" id="PF00916"/>
    </source>
</evidence>
<evidence type="ECO:0000256" key="4">
    <source>
        <dbReference type="ARBA" id="ARBA00023136"/>
    </source>
</evidence>
<reference evidence="6 7" key="1">
    <citation type="submission" date="2018-11" db="EMBL/GenBank/DDBJ databases">
        <authorList>
            <consortium name="Pathogen Informatics"/>
        </authorList>
    </citation>
    <scope>NUCLEOTIDE SEQUENCE [LARGE SCALE GENOMIC DNA]</scope>
</reference>
<evidence type="ECO:0000256" key="2">
    <source>
        <dbReference type="ARBA" id="ARBA00022692"/>
    </source>
</evidence>
<dbReference type="AlphaFoldDB" id="A0A3P6R3Q3"/>
<dbReference type="InterPro" id="IPR011547">
    <property type="entry name" value="SLC26A/SulP_dom"/>
</dbReference>
<feature type="domain" description="SLC26A/SulP transporter" evidence="5">
    <location>
        <begin position="21"/>
        <end position="165"/>
    </location>
</feature>
<protein>
    <recommendedName>
        <fullName evidence="5">SLC26A/SulP transporter domain-containing protein</fullName>
    </recommendedName>
</protein>
<accession>A0A3P6R3Q3</accession>
<dbReference type="OrthoDB" id="288203at2759"/>
<sequence>MDFFPFLTWIKTYDVKSAPLRDFMGSLLLAALFIPQGIANGLLTSDVFSGMFSILLPNLIYPFLGSSRHCTLGSLSMTSFLIYSSSRNSGSSISTITLWCGIFQLLHFFFPLDFLLHFVSSNLLLGFSAGVATRIALQLIPTIFNFSPDECGQIFSTMVGQISYYKTHI</sequence>
<dbReference type="GO" id="GO:0016020">
    <property type="term" value="C:membrane"/>
    <property type="evidence" value="ECO:0007669"/>
    <property type="project" value="UniProtKB-SubCell"/>
</dbReference>
<evidence type="ECO:0000313" key="6">
    <source>
        <dbReference type="EMBL" id="VDK55539.1"/>
    </source>
</evidence>
<proteinExistence type="predicted"/>
<keyword evidence="7" id="KW-1185">Reference proteome</keyword>
<keyword evidence="4" id="KW-0472">Membrane</keyword>
<evidence type="ECO:0000256" key="3">
    <source>
        <dbReference type="ARBA" id="ARBA00022989"/>
    </source>
</evidence>
<keyword evidence="3" id="KW-1133">Transmembrane helix</keyword>
<dbReference type="InterPro" id="IPR001902">
    <property type="entry name" value="SLC26A/SulP_fam"/>
</dbReference>
<evidence type="ECO:0000256" key="1">
    <source>
        <dbReference type="ARBA" id="ARBA00004141"/>
    </source>
</evidence>
<dbReference type="Pfam" id="PF00916">
    <property type="entry name" value="Sulfate_transp"/>
    <property type="match status" value="1"/>
</dbReference>
<gene>
    <name evidence="6" type="ORF">CGOC_LOCUS3345</name>
</gene>
<organism evidence="6 7">
    <name type="scientific">Cylicostephanus goldi</name>
    <name type="common">Nematode worm</name>
    <dbReference type="NCBI Taxonomy" id="71465"/>
    <lineage>
        <taxon>Eukaryota</taxon>
        <taxon>Metazoa</taxon>
        <taxon>Ecdysozoa</taxon>
        <taxon>Nematoda</taxon>
        <taxon>Chromadorea</taxon>
        <taxon>Rhabditida</taxon>
        <taxon>Rhabditina</taxon>
        <taxon>Rhabditomorpha</taxon>
        <taxon>Strongyloidea</taxon>
        <taxon>Strongylidae</taxon>
        <taxon>Cylicostephanus</taxon>
    </lineage>
</organism>
<comment type="subcellular location">
    <subcellularLocation>
        <location evidence="1">Membrane</location>
        <topology evidence="1">Multi-pass membrane protein</topology>
    </subcellularLocation>
</comment>
<evidence type="ECO:0000313" key="7">
    <source>
        <dbReference type="Proteomes" id="UP000271889"/>
    </source>
</evidence>
<keyword evidence="2" id="KW-0812">Transmembrane</keyword>